<dbReference type="InterPro" id="IPR046795">
    <property type="entry name" value="TMEM127_TM"/>
</dbReference>
<keyword evidence="1" id="KW-1133">Transmembrane helix</keyword>
<dbReference type="Pfam" id="PF20517">
    <property type="entry name" value="TMEM127"/>
    <property type="match status" value="1"/>
</dbReference>
<keyword evidence="4" id="KW-1185">Reference proteome</keyword>
<reference evidence="3" key="1">
    <citation type="submission" date="2021-06" db="EMBL/GenBank/DDBJ databases">
        <authorList>
            <consortium name="Wellcome Sanger Institute Data Sharing"/>
        </authorList>
    </citation>
    <scope>NUCLEOTIDE SEQUENCE [LARGE SCALE GENOMIC DNA]</scope>
</reference>
<dbReference type="Proteomes" id="UP000694620">
    <property type="component" value="Chromosome 7"/>
</dbReference>
<dbReference type="RefSeq" id="XP_051786118.1">
    <property type="nucleotide sequence ID" value="XM_051930158.1"/>
</dbReference>
<dbReference type="RefSeq" id="XP_028660508.1">
    <property type="nucleotide sequence ID" value="XM_028804675.2"/>
</dbReference>
<accession>A0A8C4S0C5</accession>
<evidence type="ECO:0000313" key="3">
    <source>
        <dbReference type="Ensembl" id="ENSECRP00000009503.1"/>
    </source>
</evidence>
<feature type="transmembrane region" description="Helical" evidence="1">
    <location>
        <begin position="69"/>
        <end position="96"/>
    </location>
</feature>
<reference evidence="3" key="3">
    <citation type="submission" date="2025-09" db="UniProtKB">
        <authorList>
            <consortium name="Ensembl"/>
        </authorList>
    </citation>
    <scope>IDENTIFICATION</scope>
</reference>
<feature type="transmembrane region" description="Helical" evidence="1">
    <location>
        <begin position="151"/>
        <end position="170"/>
    </location>
</feature>
<dbReference type="AlphaFoldDB" id="A0A8C4S0C5"/>
<feature type="domain" description="Transmembrane protein 127 transmembrane region" evidence="2">
    <location>
        <begin position="69"/>
        <end position="170"/>
    </location>
</feature>
<dbReference type="GeneID" id="114654251"/>
<keyword evidence="1" id="KW-0812">Transmembrane</keyword>
<feature type="transmembrane region" description="Helical" evidence="1">
    <location>
        <begin position="108"/>
        <end position="131"/>
    </location>
</feature>
<evidence type="ECO:0000256" key="1">
    <source>
        <dbReference type="SAM" id="Phobius"/>
    </source>
</evidence>
<evidence type="ECO:0000259" key="2">
    <source>
        <dbReference type="Pfam" id="PF20517"/>
    </source>
</evidence>
<name>A0A8C4S0C5_ERPCA</name>
<dbReference type="GeneTree" id="ENSGT00970000195658"/>
<sequence length="210" mass="22859">MELSLPSSAVSQCFSLVSLCFCISDPNWIEVYNASDSQDVHIYGVVYTWTLAHNITDQDSLRTLQKTGLILLFLLASSCYIGVLTSSGVFLLDLLGGKKACPGLSRSLHIFMVLLCLCVVSVGGACFYVITCNIRKTDLSTKGFIVIFGESYYISLFALAFSCLAMGFSLRHEDTQQAQLEGYQVIEESGGQCSSTSLQRTGSEVAYTNS</sequence>
<organism evidence="3 4">
    <name type="scientific">Erpetoichthys calabaricus</name>
    <name type="common">Rope fish</name>
    <name type="synonym">Calamoichthys calabaricus</name>
    <dbReference type="NCBI Taxonomy" id="27687"/>
    <lineage>
        <taxon>Eukaryota</taxon>
        <taxon>Metazoa</taxon>
        <taxon>Chordata</taxon>
        <taxon>Craniata</taxon>
        <taxon>Vertebrata</taxon>
        <taxon>Euteleostomi</taxon>
        <taxon>Actinopterygii</taxon>
        <taxon>Polypteriformes</taxon>
        <taxon>Polypteridae</taxon>
        <taxon>Erpetoichthys</taxon>
    </lineage>
</organism>
<gene>
    <name evidence="3" type="primary">LOC114654251</name>
</gene>
<proteinExistence type="predicted"/>
<dbReference type="OrthoDB" id="9939165at2759"/>
<dbReference type="Ensembl" id="ENSECRT00000009655.1">
    <property type="protein sequence ID" value="ENSECRP00000009503.1"/>
    <property type="gene ID" value="ENSECRG00000006361.1"/>
</dbReference>
<reference evidence="3" key="2">
    <citation type="submission" date="2025-08" db="UniProtKB">
        <authorList>
            <consortium name="Ensembl"/>
        </authorList>
    </citation>
    <scope>IDENTIFICATION</scope>
</reference>
<keyword evidence="1" id="KW-0472">Membrane</keyword>
<dbReference type="RefSeq" id="XP_051786117.1">
    <property type="nucleotide sequence ID" value="XM_051930157.1"/>
</dbReference>
<protein>
    <submittedName>
        <fullName evidence="3">Transmembrane protein 127-like</fullName>
    </submittedName>
</protein>
<evidence type="ECO:0000313" key="4">
    <source>
        <dbReference type="Proteomes" id="UP000694620"/>
    </source>
</evidence>